<comment type="function">
    <text evidence="1">Component of the biogenesis of lysosome-related organelles complex-1 (BLOC-1) involved in endosomal cargo sorting.</text>
</comment>
<proteinExistence type="inferred from homology"/>
<keyword evidence="11" id="KW-1185">Reference proteome</keyword>
<keyword evidence="7 9" id="KW-0175">Coiled coil</keyword>
<keyword evidence="6" id="KW-0967">Endosome</keyword>
<dbReference type="Pfam" id="PF17324">
    <property type="entry name" value="BLI1"/>
    <property type="match status" value="1"/>
</dbReference>
<comment type="subcellular location">
    <subcellularLocation>
        <location evidence="2">Endosome</location>
    </subcellularLocation>
</comment>
<comment type="similarity">
    <text evidence="3">Belongs to the BLI1 family.</text>
</comment>
<reference evidence="11" key="1">
    <citation type="submission" date="2023-07" db="EMBL/GenBank/DDBJ databases">
        <title>A draft genome of Kazachstania heterogenica Y-27499.</title>
        <authorList>
            <person name="Donic C."/>
            <person name="Kralova J.S."/>
            <person name="Fidel L."/>
            <person name="Ben-Dor S."/>
            <person name="Jung S."/>
        </authorList>
    </citation>
    <scope>NUCLEOTIDE SEQUENCE [LARGE SCALE GENOMIC DNA]</scope>
    <source>
        <strain evidence="11">Y27499</strain>
    </source>
</reference>
<evidence type="ECO:0000256" key="2">
    <source>
        <dbReference type="ARBA" id="ARBA00004177"/>
    </source>
</evidence>
<feature type="coiled-coil region" evidence="9">
    <location>
        <begin position="54"/>
        <end position="95"/>
    </location>
</feature>
<dbReference type="Proteomes" id="UP001306508">
    <property type="component" value="Unassembled WGS sequence"/>
</dbReference>
<evidence type="ECO:0000256" key="8">
    <source>
        <dbReference type="ARBA" id="ARBA00032430"/>
    </source>
</evidence>
<evidence type="ECO:0000256" key="6">
    <source>
        <dbReference type="ARBA" id="ARBA00022753"/>
    </source>
</evidence>
<protein>
    <recommendedName>
        <fullName evidence="4">Biogenesis of lysosome-related organelles complex 1 subunit BLI1</fullName>
    </recommendedName>
    <alternativeName>
        <fullName evidence="8">BLOC-1 interactor 1</fullName>
    </alternativeName>
</protein>
<keyword evidence="5" id="KW-0813">Transport</keyword>
<dbReference type="InterPro" id="IPR020491">
    <property type="entry name" value="BLI1"/>
</dbReference>
<evidence type="ECO:0000256" key="3">
    <source>
        <dbReference type="ARBA" id="ARBA00005266"/>
    </source>
</evidence>
<organism evidence="10 11">
    <name type="scientific">Arxiozyma heterogenica</name>
    <dbReference type="NCBI Taxonomy" id="278026"/>
    <lineage>
        <taxon>Eukaryota</taxon>
        <taxon>Fungi</taxon>
        <taxon>Dikarya</taxon>
        <taxon>Ascomycota</taxon>
        <taxon>Saccharomycotina</taxon>
        <taxon>Saccharomycetes</taxon>
        <taxon>Saccharomycetales</taxon>
        <taxon>Saccharomycetaceae</taxon>
        <taxon>Arxiozyma</taxon>
    </lineage>
</organism>
<evidence type="ECO:0000256" key="1">
    <source>
        <dbReference type="ARBA" id="ARBA00002069"/>
    </source>
</evidence>
<gene>
    <name evidence="10" type="ORF">RI543_004164</name>
</gene>
<dbReference type="EMBL" id="JAWIZZ010000053">
    <property type="protein sequence ID" value="KAK5778497.1"/>
    <property type="molecule type" value="Genomic_DNA"/>
</dbReference>
<name>A0AAN7WM67_9SACH</name>
<accession>A0AAN7WM67</accession>
<sequence length="101" mass="12212">MNSKDIEECIKSLQEYIDTKSVQWISEFSEKIRYNETLLNQINETFHVMNNDTLSRVETLRQRYMGQLNDIEQRIEEMEKLCDELEDIHDEIEVNIKLNQK</sequence>
<evidence type="ECO:0000256" key="5">
    <source>
        <dbReference type="ARBA" id="ARBA00022448"/>
    </source>
</evidence>
<dbReference type="GO" id="GO:0005768">
    <property type="term" value="C:endosome"/>
    <property type="evidence" value="ECO:0007669"/>
    <property type="project" value="UniProtKB-SubCell"/>
</dbReference>
<evidence type="ECO:0000256" key="7">
    <source>
        <dbReference type="ARBA" id="ARBA00023054"/>
    </source>
</evidence>
<dbReference type="AlphaFoldDB" id="A0AAN7WM67"/>
<comment type="caution">
    <text evidence="10">The sequence shown here is derived from an EMBL/GenBank/DDBJ whole genome shotgun (WGS) entry which is preliminary data.</text>
</comment>
<evidence type="ECO:0000313" key="10">
    <source>
        <dbReference type="EMBL" id="KAK5778497.1"/>
    </source>
</evidence>
<evidence type="ECO:0000256" key="9">
    <source>
        <dbReference type="SAM" id="Coils"/>
    </source>
</evidence>
<evidence type="ECO:0000313" key="11">
    <source>
        <dbReference type="Proteomes" id="UP001306508"/>
    </source>
</evidence>
<evidence type="ECO:0000256" key="4">
    <source>
        <dbReference type="ARBA" id="ARBA00015596"/>
    </source>
</evidence>